<dbReference type="EMBL" id="KF676640">
    <property type="protein sequence ID" value="AHC30300.1"/>
    <property type="molecule type" value="Genomic_DNA"/>
</dbReference>
<evidence type="ECO:0000313" key="1">
    <source>
        <dbReference type="EMBL" id="AHC30300.1"/>
    </source>
</evidence>
<accession>A0A023J3C1</accession>
<sequence>MIFKITRRYDKWGNIETSSFKIVEKKEFKAQKTWHEDKSMTEIEYHEASNMIEVREIVTQNMFEDYTEHIEFLIKAQSILKSSSTEVISD</sequence>
<reference evidence="1 2" key="1">
    <citation type="journal article" date="2014" name="Appl. Environ. Microbiol.">
        <title>The Plasmid Complement of Lactococcus lactis UC509.9 Encodes Multiple Bacteriophage Resistance Systems.</title>
        <authorList>
            <person name="Ainsworth S."/>
            <person name="Mahony J."/>
            <person name="van Sinderen D."/>
        </authorList>
    </citation>
    <scope>NUCLEOTIDE SEQUENCE [LARGE SCALE GENOMIC DNA]</scope>
</reference>
<proteinExistence type="predicted"/>
<gene>
    <name evidence="1" type="ORF">sk1833_045</name>
</gene>
<organism evidence="1 2">
    <name type="scientific">Lactococcus phage SK1833</name>
    <dbReference type="NCBI Taxonomy" id="1414741"/>
    <lineage>
        <taxon>Viruses</taxon>
        <taxon>Duplodnaviria</taxon>
        <taxon>Heunggongvirae</taxon>
        <taxon>Uroviricota</taxon>
        <taxon>Caudoviricetes</taxon>
        <taxon>Skunavirus</taxon>
        <taxon>Skunavirus sk1</taxon>
    </lineage>
</organism>
<evidence type="ECO:0000313" key="2">
    <source>
        <dbReference type="Proteomes" id="UP000026903"/>
    </source>
</evidence>
<protein>
    <submittedName>
        <fullName evidence="1">Uncharacterized protein</fullName>
    </submittedName>
</protein>
<dbReference type="Proteomes" id="UP000026903">
    <property type="component" value="Segment"/>
</dbReference>
<name>A0A023J3C1_9CAUD</name>